<feature type="region of interest" description="Disordered" evidence="1">
    <location>
        <begin position="364"/>
        <end position="406"/>
    </location>
</feature>
<feature type="region of interest" description="Disordered" evidence="1">
    <location>
        <begin position="237"/>
        <end position="306"/>
    </location>
</feature>
<feature type="compositionally biased region" description="Basic residues" evidence="1">
    <location>
        <begin position="384"/>
        <end position="396"/>
    </location>
</feature>
<feature type="compositionally biased region" description="Basic and acidic residues" evidence="1">
    <location>
        <begin position="282"/>
        <end position="306"/>
    </location>
</feature>
<evidence type="ECO:0000313" key="2">
    <source>
        <dbReference type="EMBL" id="GBG72614.1"/>
    </source>
</evidence>
<name>A0A388KRC5_CHABU</name>
<dbReference type="Proteomes" id="UP000265515">
    <property type="component" value="Unassembled WGS sequence"/>
</dbReference>
<feature type="compositionally biased region" description="Polar residues" evidence="1">
    <location>
        <begin position="237"/>
        <end position="247"/>
    </location>
</feature>
<accession>A0A388KRC5</accession>
<reference evidence="2 3" key="1">
    <citation type="journal article" date="2018" name="Cell">
        <title>The Chara Genome: Secondary Complexity and Implications for Plant Terrestrialization.</title>
        <authorList>
            <person name="Nishiyama T."/>
            <person name="Sakayama H."/>
            <person name="Vries J.D."/>
            <person name="Buschmann H."/>
            <person name="Saint-Marcoux D."/>
            <person name="Ullrich K.K."/>
            <person name="Haas F.B."/>
            <person name="Vanderstraeten L."/>
            <person name="Becker D."/>
            <person name="Lang D."/>
            <person name="Vosolsobe S."/>
            <person name="Rombauts S."/>
            <person name="Wilhelmsson P.K.I."/>
            <person name="Janitza P."/>
            <person name="Kern R."/>
            <person name="Heyl A."/>
            <person name="Rumpler F."/>
            <person name="Villalobos L.I.A.C."/>
            <person name="Clay J.M."/>
            <person name="Skokan R."/>
            <person name="Toyoda A."/>
            <person name="Suzuki Y."/>
            <person name="Kagoshima H."/>
            <person name="Schijlen E."/>
            <person name="Tajeshwar N."/>
            <person name="Catarino B."/>
            <person name="Hetherington A.J."/>
            <person name="Saltykova A."/>
            <person name="Bonnot C."/>
            <person name="Breuninger H."/>
            <person name="Symeonidi A."/>
            <person name="Radhakrishnan G.V."/>
            <person name="Van Nieuwerburgh F."/>
            <person name="Deforce D."/>
            <person name="Chang C."/>
            <person name="Karol K.G."/>
            <person name="Hedrich R."/>
            <person name="Ulvskov P."/>
            <person name="Glockner G."/>
            <person name="Delwiche C.F."/>
            <person name="Petrasek J."/>
            <person name="Van de Peer Y."/>
            <person name="Friml J."/>
            <person name="Beilby M."/>
            <person name="Dolan L."/>
            <person name="Kohara Y."/>
            <person name="Sugano S."/>
            <person name="Fujiyama A."/>
            <person name="Delaux P.-M."/>
            <person name="Quint M."/>
            <person name="TheiBen G."/>
            <person name="Hagemann M."/>
            <person name="Harholt J."/>
            <person name="Dunand C."/>
            <person name="Zachgo S."/>
            <person name="Langdale J."/>
            <person name="Maumus F."/>
            <person name="Straeten D.V.D."/>
            <person name="Gould S.B."/>
            <person name="Rensing S.A."/>
        </authorList>
    </citation>
    <scope>NUCLEOTIDE SEQUENCE [LARGE SCALE GENOMIC DNA]</scope>
    <source>
        <strain evidence="2 3">S276</strain>
    </source>
</reference>
<keyword evidence="3" id="KW-1185">Reference proteome</keyword>
<evidence type="ECO:0000256" key="1">
    <source>
        <dbReference type="SAM" id="MobiDB-lite"/>
    </source>
</evidence>
<dbReference type="Gramene" id="GBG72614">
    <property type="protein sequence ID" value="GBG72614"/>
    <property type="gene ID" value="CBR_g12187"/>
</dbReference>
<gene>
    <name evidence="2" type="ORF">CBR_g12187</name>
</gene>
<protein>
    <submittedName>
        <fullName evidence="2">Uncharacterized protein</fullName>
    </submittedName>
</protein>
<evidence type="ECO:0000313" key="3">
    <source>
        <dbReference type="Proteomes" id="UP000265515"/>
    </source>
</evidence>
<dbReference type="AlphaFoldDB" id="A0A388KRC5"/>
<dbReference type="EMBL" id="BFEA01000169">
    <property type="protein sequence ID" value="GBG72614.1"/>
    <property type="molecule type" value="Genomic_DNA"/>
</dbReference>
<sequence length="406" mass="43952">MAPSWNVAASQPLFVYEDEVMVPAVVREEDAECASHHSIFDEADEHAACTFGMVGLPNYQFHHPISAALLRSDEHQGTMGVDAMEEMAPMSTDSLLDKSVAIPDSLMSDVLETTIEDAAPNTLGSGLAFDSPLASIRSSGVFLDIVTSSVMDESAAFFLSTALSSICHQDSDIAPTTCPSPTGDREPFPAFVTKSRTESTPSVSDRFKRLSMDNKENIDPLKFSELWAREVEQRLNGVTSSPCTVSSDGWAESPRTRSPLPAGHPRSPLQDITSFFLPTRTNEGDACRDNLRDDRDDGSHDDDKKATFNTTTFKTKHTDSPAAKSAAASYKVSGDECSILIDCLRRCSAAGGVASSFPTSHAQLPNLVQRSQNGKRVASSATSKKQKHADRTKARRPSTVSARMLR</sequence>
<proteinExistence type="predicted"/>
<comment type="caution">
    <text evidence="2">The sequence shown here is derived from an EMBL/GenBank/DDBJ whole genome shotgun (WGS) entry which is preliminary data.</text>
</comment>
<feature type="compositionally biased region" description="Polar residues" evidence="1">
    <location>
        <begin position="364"/>
        <end position="383"/>
    </location>
</feature>
<organism evidence="2 3">
    <name type="scientific">Chara braunii</name>
    <name type="common">Braun's stonewort</name>
    <dbReference type="NCBI Taxonomy" id="69332"/>
    <lineage>
        <taxon>Eukaryota</taxon>
        <taxon>Viridiplantae</taxon>
        <taxon>Streptophyta</taxon>
        <taxon>Charophyceae</taxon>
        <taxon>Charales</taxon>
        <taxon>Characeae</taxon>
        <taxon>Chara</taxon>
    </lineage>
</organism>